<sequence>MLAARYDHKHHSRSLFPLTRARQQAIADLARKRAAGIYTEEEAPCPCGANNDELLAARERWDIPMQTVICRQCGIIRTNPRLDDASWKAFYTHEYPHIHAHPAFAFSQDTARYYPFLHQREYHRAHHIDRFIAEALKNEPPPGRPHPVLLDIGTGTGGMMTFYAQKNWQVHGCDYDEGAVAHARERRLDITLGGPMTRLHQQPPADLVLLSHVLEHVTDAHAYLDTIASLIRPGGYLYIELPGVLQISAKRYANDFLRYLRIFHTFSFSKCTLQNLLESHGFTLVTGNEFIKTLFRYTGQATKVMQPRPNDYSVIKDHILRAEHRRLLTAPYAKIYESLRQHRSHLAQPIIALGLKKPVKRLLQRLGYQDLE</sequence>
<dbReference type="InterPro" id="IPR029063">
    <property type="entry name" value="SAM-dependent_MTases_sf"/>
</dbReference>
<dbReference type="CDD" id="cd02440">
    <property type="entry name" value="AdoMet_MTases"/>
    <property type="match status" value="1"/>
</dbReference>
<name>A0A2M6WZR4_9BACT</name>
<protein>
    <recommendedName>
        <fullName evidence="3">Class I SAM-dependent methyltransferase</fullName>
    </recommendedName>
</protein>
<reference evidence="2" key="1">
    <citation type="submission" date="2017-09" db="EMBL/GenBank/DDBJ databases">
        <title>Depth-based differentiation of microbial function through sediment-hosted aquifers and enrichment of novel symbionts in the deep terrestrial subsurface.</title>
        <authorList>
            <person name="Probst A.J."/>
            <person name="Ladd B."/>
            <person name="Jarett J.K."/>
            <person name="Geller-Mcgrath D.E."/>
            <person name="Sieber C.M.K."/>
            <person name="Emerson J.B."/>
            <person name="Anantharaman K."/>
            <person name="Thomas B.C."/>
            <person name="Malmstrom R."/>
            <person name="Stieglmeier M."/>
            <person name="Klingl A."/>
            <person name="Woyke T."/>
            <person name="Ryan C.M."/>
            <person name="Banfield J.F."/>
        </authorList>
    </citation>
    <scope>NUCLEOTIDE SEQUENCE [LARGE SCALE GENOMIC DNA]</scope>
</reference>
<dbReference type="AlphaFoldDB" id="A0A2M6WZR4"/>
<gene>
    <name evidence="1" type="ORF">COT71_01800</name>
</gene>
<dbReference type="EMBL" id="PEZP01000021">
    <property type="protein sequence ID" value="PIT98258.1"/>
    <property type="molecule type" value="Genomic_DNA"/>
</dbReference>
<dbReference type="PANTHER" id="PTHR43861">
    <property type="entry name" value="TRANS-ACONITATE 2-METHYLTRANSFERASE-RELATED"/>
    <property type="match status" value="1"/>
</dbReference>
<dbReference type="Proteomes" id="UP000230731">
    <property type="component" value="Unassembled WGS sequence"/>
</dbReference>
<evidence type="ECO:0008006" key="3">
    <source>
        <dbReference type="Google" id="ProtNLM"/>
    </source>
</evidence>
<dbReference type="Gene3D" id="3.40.50.150">
    <property type="entry name" value="Vaccinia Virus protein VP39"/>
    <property type="match status" value="1"/>
</dbReference>
<dbReference type="SUPFAM" id="SSF53335">
    <property type="entry name" value="S-adenosyl-L-methionine-dependent methyltransferases"/>
    <property type="match status" value="1"/>
</dbReference>
<dbReference type="Pfam" id="PF13489">
    <property type="entry name" value="Methyltransf_23"/>
    <property type="match status" value="1"/>
</dbReference>
<proteinExistence type="predicted"/>
<comment type="caution">
    <text evidence="1">The sequence shown here is derived from an EMBL/GenBank/DDBJ whole genome shotgun (WGS) entry which is preliminary data.</text>
</comment>
<organism evidence="1 2">
    <name type="scientific">Candidatus Andersenbacteria bacterium CG10_big_fil_rev_8_21_14_0_10_54_11</name>
    <dbReference type="NCBI Taxonomy" id="1974485"/>
    <lineage>
        <taxon>Bacteria</taxon>
        <taxon>Candidatus Anderseniibacteriota</taxon>
    </lineage>
</organism>
<accession>A0A2M6WZR4</accession>
<evidence type="ECO:0000313" key="2">
    <source>
        <dbReference type="Proteomes" id="UP000230731"/>
    </source>
</evidence>
<evidence type="ECO:0000313" key="1">
    <source>
        <dbReference type="EMBL" id="PIT98258.1"/>
    </source>
</evidence>